<protein>
    <submittedName>
        <fullName evidence="3">Alpha/beta hydrolase</fullName>
    </submittedName>
</protein>
<evidence type="ECO:0000259" key="2">
    <source>
        <dbReference type="Pfam" id="PF20434"/>
    </source>
</evidence>
<gene>
    <name evidence="3" type="ORF">GCM10023311_18190</name>
</gene>
<evidence type="ECO:0000313" key="3">
    <source>
        <dbReference type="EMBL" id="GAA4893899.1"/>
    </source>
</evidence>
<organism evidence="3 4">
    <name type="scientific">Flaviramulus aquimarinus</name>
    <dbReference type="NCBI Taxonomy" id="1170456"/>
    <lineage>
        <taxon>Bacteria</taxon>
        <taxon>Pseudomonadati</taxon>
        <taxon>Bacteroidota</taxon>
        <taxon>Flavobacteriia</taxon>
        <taxon>Flavobacteriales</taxon>
        <taxon>Flavobacteriaceae</taxon>
        <taxon>Flaviramulus</taxon>
    </lineage>
</organism>
<dbReference type="InterPro" id="IPR049492">
    <property type="entry name" value="BD-FAE-like_dom"/>
</dbReference>
<dbReference type="PANTHER" id="PTHR48081">
    <property type="entry name" value="AB HYDROLASE SUPERFAMILY PROTEIN C4A8.06C"/>
    <property type="match status" value="1"/>
</dbReference>
<dbReference type="Gene3D" id="3.40.50.1820">
    <property type="entry name" value="alpha/beta hydrolase"/>
    <property type="match status" value="1"/>
</dbReference>
<dbReference type="SUPFAM" id="SSF53474">
    <property type="entry name" value="alpha/beta-Hydrolases"/>
    <property type="match status" value="1"/>
</dbReference>
<keyword evidence="4" id="KW-1185">Reference proteome</keyword>
<reference evidence="4" key="1">
    <citation type="journal article" date="2019" name="Int. J. Syst. Evol. Microbiol.">
        <title>The Global Catalogue of Microorganisms (GCM) 10K type strain sequencing project: providing services to taxonomists for standard genome sequencing and annotation.</title>
        <authorList>
            <consortium name="The Broad Institute Genomics Platform"/>
            <consortium name="The Broad Institute Genome Sequencing Center for Infectious Disease"/>
            <person name="Wu L."/>
            <person name="Ma J."/>
        </authorList>
    </citation>
    <scope>NUCLEOTIDE SEQUENCE [LARGE SCALE GENOMIC DNA]</scope>
    <source>
        <strain evidence="4">JCM 18274</strain>
    </source>
</reference>
<comment type="caution">
    <text evidence="3">The sequence shown here is derived from an EMBL/GenBank/DDBJ whole genome shotgun (WGS) entry which is preliminary data.</text>
</comment>
<dbReference type="Proteomes" id="UP001500433">
    <property type="component" value="Unassembled WGS sequence"/>
</dbReference>
<dbReference type="RefSeq" id="WP_345273831.1">
    <property type="nucleotide sequence ID" value="NZ_BAABJH010000002.1"/>
</dbReference>
<sequence>MLFNNDFVTFCLFFTMINSFAQKEIIPLWDGDIPNAQKTEEQEVIENGDIIKISLVQNPTLEVFLPAEPSATGQAVIICPGGGYHYLSYDWEGTDIAKWFNSKGITAFVLKYRLPNSKSIKVSYKAPLQDAQRAIRIIRSQSKKWNINQNKIGIIGFSAGGHLASTLGTQFDRPNTFKEQPLDMISARPDFMALIYPVVTMQEDYTHKGSQESLLGDNTTDILKTQYSNELHITKSTPPTFLVHSTDDKSVPVENSLNLYKALKDNDVKVEMHIYPTGGHGYALAIDKGYLQSWTDRLEDWLANL</sequence>
<dbReference type="PANTHER" id="PTHR48081:SF6">
    <property type="entry name" value="PEPTIDASE S9 PROLYL OLIGOPEPTIDASE CATALYTIC DOMAIN-CONTAINING PROTEIN"/>
    <property type="match status" value="1"/>
</dbReference>
<feature type="domain" description="BD-FAE-like" evidence="2">
    <location>
        <begin position="61"/>
        <end position="263"/>
    </location>
</feature>
<name>A0ABP9F5E3_9FLAO</name>
<dbReference type="InterPro" id="IPR029058">
    <property type="entry name" value="AB_hydrolase_fold"/>
</dbReference>
<dbReference type="GO" id="GO:0016787">
    <property type="term" value="F:hydrolase activity"/>
    <property type="evidence" value="ECO:0007669"/>
    <property type="project" value="UniProtKB-KW"/>
</dbReference>
<dbReference type="Pfam" id="PF20434">
    <property type="entry name" value="BD-FAE"/>
    <property type="match status" value="1"/>
</dbReference>
<keyword evidence="1 3" id="KW-0378">Hydrolase</keyword>
<dbReference type="InterPro" id="IPR050300">
    <property type="entry name" value="GDXG_lipolytic_enzyme"/>
</dbReference>
<evidence type="ECO:0000313" key="4">
    <source>
        <dbReference type="Proteomes" id="UP001500433"/>
    </source>
</evidence>
<dbReference type="EMBL" id="BAABJH010000002">
    <property type="protein sequence ID" value="GAA4893899.1"/>
    <property type="molecule type" value="Genomic_DNA"/>
</dbReference>
<evidence type="ECO:0000256" key="1">
    <source>
        <dbReference type="ARBA" id="ARBA00022801"/>
    </source>
</evidence>
<proteinExistence type="predicted"/>
<accession>A0ABP9F5E3</accession>